<dbReference type="PANTHER" id="PTHR47959:SF1">
    <property type="entry name" value="ATP-DEPENDENT RNA HELICASE DBPA"/>
    <property type="match status" value="1"/>
</dbReference>
<protein>
    <submittedName>
        <fullName evidence="11">ATP-dependent RNA helicase DbpA</fullName>
        <ecNumber evidence="11">3.6.4.13</ecNumber>
    </submittedName>
</protein>
<dbReference type="CDD" id="cd00268">
    <property type="entry name" value="DEADc"/>
    <property type="match status" value="1"/>
</dbReference>
<dbReference type="Gene3D" id="3.40.50.300">
    <property type="entry name" value="P-loop containing nucleotide triphosphate hydrolases"/>
    <property type="match status" value="2"/>
</dbReference>
<dbReference type="EC" id="3.6.4.13" evidence="11"/>
<feature type="domain" description="Helicase C-terminal" evidence="9">
    <location>
        <begin position="222"/>
        <end position="384"/>
    </location>
</feature>
<sequence>MQTDTQNPTPDQTFTALPLNAALQRALEVLGYTRMTPIQAQSLPPMLDGRDVIGEAPTGSGKTAAYALGLLSRIDPAQARTQALVLCPTRELADQVAREIRALARFIPNIKLTVLSGGIVKRPQLASLEHEPHIVVGMAGRVLEHLDSGALKLDALKVLVLDEADRMLGADFAAECRSIVEHAPRERQTLFFSATFADAVRGLSRQLQRKPVEIKVESDGRQIRQLFFEVSPRRRSDALAHLLSTYRPASALVFCFTRNDAKDLEAELAQRGYAVLGLHGHIDQRERDEVLVRFANGSCRVLVATDVAARGLDIKDLAAVLSYELPEDPDQHVHRIGRTGRAGKTGLALNLYTADEAERVRAIEARLNIEATIESLPGTLSPDRPLQPEVVTLCVDAGRRDKLRPGDLLGALTGDIGLVKEAVGKISSFDTRTYFAIDRKHAARVLQRLREVKIKGRKYRVREIG</sequence>
<evidence type="ECO:0000256" key="1">
    <source>
        <dbReference type="ARBA" id="ARBA00022741"/>
    </source>
</evidence>
<evidence type="ECO:0000256" key="4">
    <source>
        <dbReference type="ARBA" id="ARBA00022840"/>
    </source>
</evidence>
<dbReference type="NCBIfam" id="NF008744">
    <property type="entry name" value="PRK11776.1"/>
    <property type="match status" value="1"/>
</dbReference>
<accession>A0A969WDM3</accession>
<dbReference type="GO" id="GO:0003676">
    <property type="term" value="F:nucleic acid binding"/>
    <property type="evidence" value="ECO:0007669"/>
    <property type="project" value="InterPro"/>
</dbReference>
<dbReference type="InterPro" id="IPR050079">
    <property type="entry name" value="DEAD_box_RNA_helicase"/>
</dbReference>
<dbReference type="InterPro" id="IPR027417">
    <property type="entry name" value="P-loop_NTPase"/>
</dbReference>
<evidence type="ECO:0000259" key="8">
    <source>
        <dbReference type="PROSITE" id="PS51192"/>
    </source>
</evidence>
<dbReference type="InterPro" id="IPR014014">
    <property type="entry name" value="RNA_helicase_DEAD_Q_motif"/>
</dbReference>
<dbReference type="PROSITE" id="PS51194">
    <property type="entry name" value="HELICASE_CTER"/>
    <property type="match status" value="1"/>
</dbReference>
<dbReference type="InterPro" id="IPR005580">
    <property type="entry name" value="DbpA/CsdA_RNA-bd_dom"/>
</dbReference>
<comment type="similarity">
    <text evidence="5 7">Belongs to the DEAD box helicase family.</text>
</comment>
<keyword evidence="3 7" id="KW-0347">Helicase</keyword>
<dbReference type="PROSITE" id="PS00039">
    <property type="entry name" value="DEAD_ATP_HELICASE"/>
    <property type="match status" value="1"/>
</dbReference>
<evidence type="ECO:0000256" key="5">
    <source>
        <dbReference type="ARBA" id="ARBA00038437"/>
    </source>
</evidence>
<proteinExistence type="inferred from homology"/>
<dbReference type="SMART" id="SM00487">
    <property type="entry name" value="DEXDc"/>
    <property type="match status" value="1"/>
</dbReference>
<dbReference type="Pfam" id="PF03880">
    <property type="entry name" value="DbpA"/>
    <property type="match status" value="1"/>
</dbReference>
<dbReference type="Pfam" id="PF00270">
    <property type="entry name" value="DEAD"/>
    <property type="match status" value="1"/>
</dbReference>
<evidence type="ECO:0000256" key="6">
    <source>
        <dbReference type="PROSITE-ProRule" id="PRU00552"/>
    </source>
</evidence>
<evidence type="ECO:0000256" key="2">
    <source>
        <dbReference type="ARBA" id="ARBA00022801"/>
    </source>
</evidence>
<dbReference type="GO" id="GO:0005829">
    <property type="term" value="C:cytosol"/>
    <property type="evidence" value="ECO:0007669"/>
    <property type="project" value="TreeGrafter"/>
</dbReference>
<keyword evidence="1 7" id="KW-0547">Nucleotide-binding</keyword>
<evidence type="ECO:0000259" key="9">
    <source>
        <dbReference type="PROSITE" id="PS51194"/>
    </source>
</evidence>
<name>A0A969WDM3_9GAMM</name>
<evidence type="ECO:0000256" key="7">
    <source>
        <dbReference type="RuleBase" id="RU000492"/>
    </source>
</evidence>
<gene>
    <name evidence="11" type="primary">dbpA</name>
    <name evidence="11" type="ORF">G7Y82_17595</name>
</gene>
<dbReference type="SUPFAM" id="SSF52540">
    <property type="entry name" value="P-loop containing nucleoside triphosphate hydrolases"/>
    <property type="match status" value="1"/>
</dbReference>
<dbReference type="InterPro" id="IPR014001">
    <property type="entry name" value="Helicase_ATP-bd"/>
</dbReference>
<dbReference type="AlphaFoldDB" id="A0A969WDM3"/>
<dbReference type="InterPro" id="IPR044742">
    <property type="entry name" value="DEAD/DEAH_RhlB"/>
</dbReference>
<dbReference type="GO" id="GO:0005524">
    <property type="term" value="F:ATP binding"/>
    <property type="evidence" value="ECO:0007669"/>
    <property type="project" value="UniProtKB-KW"/>
</dbReference>
<dbReference type="GO" id="GO:0016787">
    <property type="term" value="F:hydrolase activity"/>
    <property type="evidence" value="ECO:0007669"/>
    <property type="project" value="UniProtKB-KW"/>
</dbReference>
<feature type="short sequence motif" description="Q motif" evidence="6">
    <location>
        <begin position="12"/>
        <end position="40"/>
    </location>
</feature>
<dbReference type="SMART" id="SM00490">
    <property type="entry name" value="HELICc"/>
    <property type="match status" value="1"/>
</dbReference>
<reference evidence="11" key="1">
    <citation type="submission" date="2020-03" db="EMBL/GenBank/DDBJ databases">
        <title>Solimonas marina sp. nov., isolated from deep seawater of the Pacific Ocean.</title>
        <authorList>
            <person name="Liu X."/>
            <person name="Lai Q."/>
            <person name="Sun F."/>
            <person name="Gai Y."/>
            <person name="Li G."/>
            <person name="Shao Z."/>
        </authorList>
    </citation>
    <scope>NUCLEOTIDE SEQUENCE</scope>
    <source>
        <strain evidence="11">C16B3</strain>
    </source>
</reference>
<dbReference type="InterPro" id="IPR001650">
    <property type="entry name" value="Helicase_C-like"/>
</dbReference>
<dbReference type="InterPro" id="IPR011545">
    <property type="entry name" value="DEAD/DEAH_box_helicase_dom"/>
</dbReference>
<feature type="domain" description="Helicase ATP-binding" evidence="8">
    <location>
        <begin position="43"/>
        <end position="214"/>
    </location>
</feature>
<evidence type="ECO:0000259" key="10">
    <source>
        <dbReference type="PROSITE" id="PS51195"/>
    </source>
</evidence>
<dbReference type="GO" id="GO:0003724">
    <property type="term" value="F:RNA helicase activity"/>
    <property type="evidence" value="ECO:0007669"/>
    <property type="project" value="UniProtKB-EC"/>
</dbReference>
<evidence type="ECO:0000256" key="3">
    <source>
        <dbReference type="ARBA" id="ARBA00022806"/>
    </source>
</evidence>
<dbReference type="InterPro" id="IPR012677">
    <property type="entry name" value="Nucleotide-bd_a/b_plait_sf"/>
</dbReference>
<dbReference type="Proteomes" id="UP000653472">
    <property type="component" value="Unassembled WGS sequence"/>
</dbReference>
<organism evidence="11 12">
    <name type="scientific">Solimonas marina</name>
    <dbReference type="NCBI Taxonomy" id="2714601"/>
    <lineage>
        <taxon>Bacteria</taxon>
        <taxon>Pseudomonadati</taxon>
        <taxon>Pseudomonadota</taxon>
        <taxon>Gammaproteobacteria</taxon>
        <taxon>Nevskiales</taxon>
        <taxon>Nevskiaceae</taxon>
        <taxon>Solimonas</taxon>
    </lineage>
</organism>
<dbReference type="PROSITE" id="PS51192">
    <property type="entry name" value="HELICASE_ATP_BIND_1"/>
    <property type="match status" value="1"/>
</dbReference>
<dbReference type="Pfam" id="PF00271">
    <property type="entry name" value="Helicase_C"/>
    <property type="match status" value="1"/>
</dbReference>
<feature type="domain" description="DEAD-box RNA helicase Q" evidence="10">
    <location>
        <begin position="12"/>
        <end position="40"/>
    </location>
</feature>
<dbReference type="RefSeq" id="WP_168149459.1">
    <property type="nucleotide sequence ID" value="NZ_JAAVXB010000012.1"/>
</dbReference>
<keyword evidence="2 7" id="KW-0378">Hydrolase</keyword>
<dbReference type="InterPro" id="IPR000629">
    <property type="entry name" value="RNA-helicase_DEAD-box_CS"/>
</dbReference>
<dbReference type="PANTHER" id="PTHR47959">
    <property type="entry name" value="ATP-DEPENDENT RNA HELICASE RHLE-RELATED"/>
    <property type="match status" value="1"/>
</dbReference>
<keyword evidence="4 7" id="KW-0067">ATP-binding</keyword>
<evidence type="ECO:0000313" key="12">
    <source>
        <dbReference type="Proteomes" id="UP000653472"/>
    </source>
</evidence>
<dbReference type="Gene3D" id="3.30.70.330">
    <property type="match status" value="1"/>
</dbReference>
<evidence type="ECO:0000313" key="11">
    <source>
        <dbReference type="EMBL" id="NKF24130.1"/>
    </source>
</evidence>
<dbReference type="CDD" id="cd18787">
    <property type="entry name" value="SF2_C_DEAD"/>
    <property type="match status" value="1"/>
</dbReference>
<keyword evidence="12" id="KW-1185">Reference proteome</keyword>
<comment type="caution">
    <text evidence="11">The sequence shown here is derived from an EMBL/GenBank/DDBJ whole genome shotgun (WGS) entry which is preliminary data.</text>
</comment>
<dbReference type="PROSITE" id="PS51195">
    <property type="entry name" value="Q_MOTIF"/>
    <property type="match status" value="1"/>
</dbReference>
<dbReference type="EMBL" id="JAAVXB010000012">
    <property type="protein sequence ID" value="NKF24130.1"/>
    <property type="molecule type" value="Genomic_DNA"/>
</dbReference>